<evidence type="ECO:0000313" key="1">
    <source>
        <dbReference type="EMBL" id="AZS41264.1"/>
    </source>
</evidence>
<evidence type="ECO:0000313" key="2">
    <source>
        <dbReference type="Proteomes" id="UP000274841"/>
    </source>
</evidence>
<dbReference type="RefSeq" id="WP_046749691.1">
    <property type="nucleotide sequence ID" value="NZ_CP031422.1"/>
</dbReference>
<gene>
    <name evidence="1" type="ORF">CVS54_02613</name>
</gene>
<protein>
    <submittedName>
        <fullName evidence="1">Uncharacterized protein</fullName>
    </submittedName>
</protein>
<dbReference type="Proteomes" id="UP000274841">
    <property type="component" value="Chromosome"/>
</dbReference>
<reference evidence="1 2" key="1">
    <citation type="submission" date="2018-08" db="EMBL/GenBank/DDBJ databases">
        <title>Microbacterium oxydans strain HG3.</title>
        <authorList>
            <person name="ORTET P."/>
        </authorList>
    </citation>
    <scope>NUCLEOTIDE SEQUENCE [LARGE SCALE GENOMIC DNA]</scope>
    <source>
        <strain evidence="1 2">HG3</strain>
    </source>
</reference>
<dbReference type="AlphaFoldDB" id="A0A3S9WMF3"/>
<dbReference type="EMBL" id="CP031422">
    <property type="protein sequence ID" value="AZS41264.1"/>
    <property type="molecule type" value="Genomic_DNA"/>
</dbReference>
<name>A0A3S9WMF3_9MICO</name>
<organism evidence="1 2">
    <name type="scientific">Microbacterium oxydans</name>
    <dbReference type="NCBI Taxonomy" id="82380"/>
    <lineage>
        <taxon>Bacteria</taxon>
        <taxon>Bacillati</taxon>
        <taxon>Actinomycetota</taxon>
        <taxon>Actinomycetes</taxon>
        <taxon>Micrococcales</taxon>
        <taxon>Microbacteriaceae</taxon>
        <taxon>Microbacterium</taxon>
    </lineage>
</organism>
<proteinExistence type="predicted"/>
<accession>A0A3S9WMF3</accession>
<sequence length="86" mass="9495">MTGTGESESVEVQLTAGEALVLFEWLAAANESDALVVDEAQRRVLWDLESQLETKLVEPFLPGYRALVDEARNAGMRSNITSNVER</sequence>
<dbReference type="KEGG" id="moy:CVS54_02613"/>